<accession>A0AC34GAP6</accession>
<evidence type="ECO:0000313" key="1">
    <source>
        <dbReference type="Proteomes" id="UP000887579"/>
    </source>
</evidence>
<reference evidence="2" key="1">
    <citation type="submission" date="2022-11" db="UniProtKB">
        <authorList>
            <consortium name="WormBaseParasite"/>
        </authorList>
    </citation>
    <scope>IDENTIFICATION</scope>
</reference>
<evidence type="ECO:0000313" key="2">
    <source>
        <dbReference type="WBParaSite" id="ES5_v2.g26829.t1"/>
    </source>
</evidence>
<protein>
    <submittedName>
        <fullName evidence="2">Tc1-like transposase DDE domain-containing protein</fullName>
    </submittedName>
</protein>
<proteinExistence type="predicted"/>
<sequence length="391" mass="45364">DLLARRNVLINIPSSSNGEVARQLREIEAIINNRGLGGNSEAAASNSVKFVDRRIPAQKRYQLVKLLNAGYGISRAAKTLNISRSGAIYVRDRAAELGLLRNRQARKRVFLQKEINDFILQTLRVNHSTTKKELRDMLRKQGHNLTLAQVRYRIGALGFTWRKMKKVQVISPQNRQKRLDTRAFWESENYDFRNYLFVDECTVVLGRQQQFCWVRKGEKVPCKGRVTHGSGYHVFAGISWRGATDILVWNSKHRMNSAFYCNHNIKEIVAKARHLFEAGQFQLVQDNHRAHVSNYTKNYLEQAGIDTFVWPPQSPDWNPPEFSWRDLKRYVEEKAPKTMAELLNVIQEFWATKVTPAYCRTIIRNSINNIKKSHDGLNHEKDAPRDTLYQK</sequence>
<organism evidence="1 2">
    <name type="scientific">Panagrolaimus sp. ES5</name>
    <dbReference type="NCBI Taxonomy" id="591445"/>
    <lineage>
        <taxon>Eukaryota</taxon>
        <taxon>Metazoa</taxon>
        <taxon>Ecdysozoa</taxon>
        <taxon>Nematoda</taxon>
        <taxon>Chromadorea</taxon>
        <taxon>Rhabditida</taxon>
        <taxon>Tylenchina</taxon>
        <taxon>Panagrolaimomorpha</taxon>
        <taxon>Panagrolaimoidea</taxon>
        <taxon>Panagrolaimidae</taxon>
        <taxon>Panagrolaimus</taxon>
    </lineage>
</organism>
<name>A0AC34GAP6_9BILA</name>
<dbReference type="WBParaSite" id="ES5_v2.g26829.t1">
    <property type="protein sequence ID" value="ES5_v2.g26829.t1"/>
    <property type="gene ID" value="ES5_v2.g26829"/>
</dbReference>
<dbReference type="Proteomes" id="UP000887579">
    <property type="component" value="Unplaced"/>
</dbReference>